<dbReference type="Proteomes" id="UP000318571">
    <property type="component" value="Chromosome 10"/>
</dbReference>
<gene>
    <name evidence="2" type="ORF">TCAL_11959</name>
</gene>
<comment type="caution">
    <text evidence="2">The sequence shown here is derived from an EMBL/GenBank/DDBJ whole genome shotgun (WGS) entry which is preliminary data.</text>
</comment>
<dbReference type="InterPro" id="IPR007314">
    <property type="entry name" value="Cofac_haem-bd_dom"/>
</dbReference>
<dbReference type="STRING" id="6832.A0A553NDD3"/>
<sequence length="306" mass="34151">MFLLRIARPLGSFSPVPLRLSKPSVWTRTKMTGPHFYSGSGDNLTQDAFLEGLRPSSKRLLLVGENHMDPEAHALELDILKWVHSECGKGGRKLALSLEFYDRQAQPVMNEYLGDFLSEETFLSDANAPGNASDYQPLINYCKEFQLPVIAANCPRRYTSMVSKYGRNKLSELVQACPSSSAFLPPIPYEGASEKYKANFIEIMRSIGNNNARVPTSMLDAQSLWDATMAHSLAQGLDFCDVIIHVTGFFHIKQGLGILEHLNKYLSHPVESVSVVIMPEEDPSQFKPGDHEQMGDFVVLTDLNQI</sequence>
<dbReference type="EMBL" id="VCGU01000458">
    <property type="protein sequence ID" value="TRY63466.1"/>
    <property type="molecule type" value="Genomic_DNA"/>
</dbReference>
<accession>A0A553NDD3</accession>
<evidence type="ECO:0000313" key="2">
    <source>
        <dbReference type="EMBL" id="TRY63466.1"/>
    </source>
</evidence>
<dbReference type="SUPFAM" id="SSF159501">
    <property type="entry name" value="EreA/ChaN-like"/>
    <property type="match status" value="1"/>
</dbReference>
<reference evidence="2 3" key="1">
    <citation type="journal article" date="2018" name="Nat. Ecol. Evol.">
        <title>Genomic signatures of mitonuclear coevolution across populations of Tigriopus californicus.</title>
        <authorList>
            <person name="Barreto F.S."/>
            <person name="Watson E.T."/>
            <person name="Lima T.G."/>
            <person name="Willett C.S."/>
            <person name="Edmands S."/>
            <person name="Li W."/>
            <person name="Burton R.S."/>
        </authorList>
    </citation>
    <scope>NUCLEOTIDE SEQUENCE [LARGE SCALE GENOMIC DNA]</scope>
    <source>
        <strain evidence="2 3">San Diego</strain>
    </source>
</reference>
<dbReference type="CDD" id="cd14727">
    <property type="entry name" value="ChanN-like"/>
    <property type="match status" value="1"/>
</dbReference>
<dbReference type="Pfam" id="PF04187">
    <property type="entry name" value="Cofac_haem_bdg"/>
    <property type="match status" value="1"/>
</dbReference>
<evidence type="ECO:0000259" key="1">
    <source>
        <dbReference type="Pfam" id="PF04187"/>
    </source>
</evidence>
<protein>
    <recommendedName>
        <fullName evidence="1">Haem-binding uptake Tiki superfamily ChaN domain-containing protein</fullName>
    </recommendedName>
</protein>
<dbReference type="AlphaFoldDB" id="A0A553NDD3"/>
<name>A0A553NDD3_TIGCA</name>
<keyword evidence="3" id="KW-1185">Reference proteome</keyword>
<feature type="domain" description="Haem-binding uptake Tiki superfamily ChaN" evidence="1">
    <location>
        <begin position="57"/>
        <end position="262"/>
    </location>
</feature>
<proteinExistence type="predicted"/>
<dbReference type="Gene3D" id="3.40.50.11550">
    <property type="match status" value="1"/>
</dbReference>
<organism evidence="2 3">
    <name type="scientific">Tigriopus californicus</name>
    <name type="common">Marine copepod</name>
    <dbReference type="NCBI Taxonomy" id="6832"/>
    <lineage>
        <taxon>Eukaryota</taxon>
        <taxon>Metazoa</taxon>
        <taxon>Ecdysozoa</taxon>
        <taxon>Arthropoda</taxon>
        <taxon>Crustacea</taxon>
        <taxon>Multicrustacea</taxon>
        <taxon>Hexanauplia</taxon>
        <taxon>Copepoda</taxon>
        <taxon>Harpacticoida</taxon>
        <taxon>Harpacticidae</taxon>
        <taxon>Tigriopus</taxon>
    </lineage>
</organism>
<evidence type="ECO:0000313" key="3">
    <source>
        <dbReference type="Proteomes" id="UP000318571"/>
    </source>
</evidence>
<dbReference type="OrthoDB" id="205639at2759"/>